<organism evidence="3 4">
    <name type="scientific">Syphacia muris</name>
    <dbReference type="NCBI Taxonomy" id="451379"/>
    <lineage>
        <taxon>Eukaryota</taxon>
        <taxon>Metazoa</taxon>
        <taxon>Ecdysozoa</taxon>
        <taxon>Nematoda</taxon>
        <taxon>Chromadorea</taxon>
        <taxon>Rhabditida</taxon>
        <taxon>Spirurina</taxon>
        <taxon>Oxyuridomorpha</taxon>
        <taxon>Oxyuroidea</taxon>
        <taxon>Oxyuridae</taxon>
        <taxon>Syphacia</taxon>
    </lineage>
</organism>
<accession>A0A0N5ATF2</accession>
<sequence>MEMADDDTKSDVTKKLRDDIDACLVESVKSYPVIYDPNDTNYRNNFRKSQAWLQVVEDLRKRGYECSETFCRKRYWALKKRFRVKKEAEELPEETTIRREKSFPLYQKMDYLHSVIEEPNCTSSSLVALEESGCSLQTEKKDSRELTMNSTIPNQDDFTSPLCPPRSGRKRRSDHRIAANCESRVTQFGEENINLQTLQNATLVDPRWIDILNSFGFLSRELSDAGFMALKRRVVPTLSQMLATALAEEMSPEQSVDGSQRVPFVTLVAKPT</sequence>
<dbReference type="PROSITE" id="PS51029">
    <property type="entry name" value="MADF"/>
    <property type="match status" value="1"/>
</dbReference>
<feature type="domain" description="MADF" evidence="2">
    <location>
        <begin position="23"/>
        <end position="117"/>
    </location>
</feature>
<dbReference type="PANTHER" id="PTHR12243">
    <property type="entry name" value="MADF DOMAIN TRANSCRIPTION FACTOR"/>
    <property type="match status" value="1"/>
</dbReference>
<dbReference type="PANTHER" id="PTHR12243:SF60">
    <property type="entry name" value="SI:CH211-15D5.12-RELATED"/>
    <property type="match status" value="1"/>
</dbReference>
<dbReference type="Proteomes" id="UP000046393">
    <property type="component" value="Unplaced"/>
</dbReference>
<dbReference type="AlphaFoldDB" id="A0A0N5ATF2"/>
<protein>
    <submittedName>
        <fullName evidence="4">MADF domain-containing protein</fullName>
    </submittedName>
</protein>
<evidence type="ECO:0000259" key="2">
    <source>
        <dbReference type="PROSITE" id="PS51029"/>
    </source>
</evidence>
<dbReference type="GO" id="GO:0005667">
    <property type="term" value="C:transcription regulator complex"/>
    <property type="evidence" value="ECO:0007669"/>
    <property type="project" value="TreeGrafter"/>
</dbReference>
<dbReference type="GO" id="GO:0006357">
    <property type="term" value="P:regulation of transcription by RNA polymerase II"/>
    <property type="evidence" value="ECO:0007669"/>
    <property type="project" value="TreeGrafter"/>
</dbReference>
<evidence type="ECO:0000256" key="1">
    <source>
        <dbReference type="SAM" id="MobiDB-lite"/>
    </source>
</evidence>
<evidence type="ECO:0000313" key="4">
    <source>
        <dbReference type="WBParaSite" id="SMUV_0000810701-mRNA-1"/>
    </source>
</evidence>
<evidence type="ECO:0000313" key="3">
    <source>
        <dbReference type="Proteomes" id="UP000046393"/>
    </source>
</evidence>
<dbReference type="InterPro" id="IPR006578">
    <property type="entry name" value="MADF-dom"/>
</dbReference>
<feature type="region of interest" description="Disordered" evidence="1">
    <location>
        <begin position="149"/>
        <end position="174"/>
    </location>
</feature>
<name>A0A0N5ATF2_9BILA</name>
<reference evidence="4" key="1">
    <citation type="submission" date="2017-02" db="UniProtKB">
        <authorList>
            <consortium name="WormBaseParasite"/>
        </authorList>
    </citation>
    <scope>IDENTIFICATION</scope>
</reference>
<keyword evidence="3" id="KW-1185">Reference proteome</keyword>
<dbReference type="Pfam" id="PF10545">
    <property type="entry name" value="MADF_DNA_bdg"/>
    <property type="match status" value="1"/>
</dbReference>
<proteinExistence type="predicted"/>
<feature type="compositionally biased region" description="Polar residues" evidence="1">
    <location>
        <begin position="149"/>
        <end position="158"/>
    </location>
</feature>
<dbReference type="InterPro" id="IPR039353">
    <property type="entry name" value="TF_Adf1"/>
</dbReference>
<dbReference type="WBParaSite" id="SMUV_0000810701-mRNA-1">
    <property type="protein sequence ID" value="SMUV_0000810701-mRNA-1"/>
    <property type="gene ID" value="SMUV_0000810701"/>
</dbReference>
<dbReference type="GO" id="GO:0005634">
    <property type="term" value="C:nucleus"/>
    <property type="evidence" value="ECO:0007669"/>
    <property type="project" value="TreeGrafter"/>
</dbReference>
<dbReference type="SMART" id="SM00595">
    <property type="entry name" value="MADF"/>
    <property type="match status" value="1"/>
</dbReference>